<protein>
    <recommendedName>
        <fullName evidence="5">DNA pilot protein</fullName>
    </recommendedName>
</protein>
<organism evidence="3">
    <name type="scientific">Elizabethkingia anophelis</name>
    <dbReference type="NCBI Taxonomy" id="1117645"/>
    <lineage>
        <taxon>Bacteria</taxon>
        <taxon>Pseudomonadati</taxon>
        <taxon>Bacteroidota</taxon>
        <taxon>Flavobacteriia</taxon>
        <taxon>Flavobacteriales</taxon>
        <taxon>Weeksellaceae</taxon>
        <taxon>Elizabethkingia</taxon>
    </lineage>
</organism>
<evidence type="ECO:0000256" key="1">
    <source>
        <dbReference type="SAM" id="Coils"/>
    </source>
</evidence>
<keyword evidence="1" id="KW-0175">Coiled coil</keyword>
<evidence type="ECO:0000313" key="4">
    <source>
        <dbReference type="Proteomes" id="UP000189738"/>
    </source>
</evidence>
<evidence type="ECO:0000313" key="2">
    <source>
        <dbReference type="EMBL" id="AQX51834.1"/>
    </source>
</evidence>
<dbReference type="Proteomes" id="UP000189738">
    <property type="component" value="Chromosome"/>
</dbReference>
<evidence type="ECO:0000313" key="3">
    <source>
        <dbReference type="EMBL" id="OPB52557.1"/>
    </source>
</evidence>
<dbReference type="AlphaFoldDB" id="A0A494JAC6"/>
<dbReference type="EMBL" id="CP014339">
    <property type="protein sequence ID" value="AQX51834.1"/>
    <property type="molecule type" value="Genomic_DNA"/>
</dbReference>
<dbReference type="EMBL" id="MAHS01000003">
    <property type="protein sequence ID" value="OPB52557.1"/>
    <property type="molecule type" value="Genomic_DNA"/>
</dbReference>
<evidence type="ECO:0008006" key="5">
    <source>
        <dbReference type="Google" id="ProtNLM"/>
    </source>
</evidence>
<reference evidence="3" key="2">
    <citation type="submission" date="2016-06" db="EMBL/GenBank/DDBJ databases">
        <authorList>
            <person name="Nicholson A.C."/>
        </authorList>
    </citation>
    <scope>NUCLEOTIDE SEQUENCE [LARGE SCALE GENOMIC DNA]</scope>
    <source>
        <strain evidence="3">E6809</strain>
    </source>
</reference>
<accession>A0A494JAC6</accession>
<sequence>MSWLSAIPIVGGMIEGAMNNSSNKKIARENREFSLEMWNRNNEYNTPLAQMQRLKEAGLNPNLMYGQGTTGNSSAPAKADGANPTNYKLNFLEAAQLHQQQKLNEQSIQLQKSQTELNHAQAQKVNAETANTHANTLNTQETMQFNRESRPKILEKYDLDNAGIKLSNENLNKINAKIEADINQIKANTQLTARQADVAKASLGKIAIEVENAVKQGRSIDLQQIEQRFKNDLWRKGINPSSTGTNGLIDWLRNNVLDKFKDAWKFYPKIPR</sequence>
<feature type="coiled-coil region" evidence="1">
    <location>
        <begin position="103"/>
        <end position="130"/>
    </location>
</feature>
<gene>
    <name evidence="2" type="ORF">AYC66_14580</name>
    <name evidence="3" type="ORF">BAY09_15525</name>
</gene>
<proteinExistence type="predicted"/>
<name>A0A494JAC6_9FLAO</name>
<reference evidence="2 4" key="1">
    <citation type="submission" date="2016-02" db="EMBL/GenBank/DDBJ databases">
        <authorList>
            <person name="Nicholson A.C."/>
            <person name="Humrighouse B.W."/>
            <person name="Loparev V."/>
            <person name="Emery B."/>
            <person name="Graziano J."/>
            <person name="McQuiston J.R."/>
        </authorList>
    </citation>
    <scope>NUCLEOTIDE SEQUENCE [LARGE SCALE GENOMIC DNA]</scope>
    <source>
        <strain evidence="2 4">E6809</strain>
    </source>
</reference>